<dbReference type="InterPro" id="IPR013766">
    <property type="entry name" value="Thioredoxin_domain"/>
</dbReference>
<dbReference type="EMBL" id="CP104013">
    <property type="protein sequence ID" value="UYP48740.1"/>
    <property type="molecule type" value="Genomic_DNA"/>
</dbReference>
<dbReference type="CDD" id="cd02947">
    <property type="entry name" value="TRX_family"/>
    <property type="match status" value="1"/>
</dbReference>
<dbReference type="Pfam" id="PF00085">
    <property type="entry name" value="Thioredoxin"/>
    <property type="match status" value="1"/>
</dbReference>
<feature type="domain" description="Thioredoxin" evidence="1">
    <location>
        <begin position="6"/>
        <end position="67"/>
    </location>
</feature>
<reference evidence="2" key="1">
    <citation type="submission" date="2022-09" db="EMBL/GenBank/DDBJ databases">
        <title>Actin cytoskeleton and complex cell architecture in an #Asgard archaeon.</title>
        <authorList>
            <person name="Ponce Toledo R.I."/>
            <person name="Schleper C."/>
            <person name="Rodrigues Oliveira T."/>
            <person name="Wollweber F."/>
            <person name="Xu J."/>
            <person name="Rittmann S."/>
            <person name="Klingl A."/>
            <person name="Pilhofer M."/>
        </authorList>
    </citation>
    <scope>NUCLEOTIDE SEQUENCE</scope>
    <source>
        <strain evidence="2">B-35</strain>
    </source>
</reference>
<evidence type="ECO:0000313" key="2">
    <source>
        <dbReference type="EMBL" id="UYP48740.1"/>
    </source>
</evidence>
<gene>
    <name evidence="2" type="ORF">NEF87_005025</name>
</gene>
<protein>
    <recommendedName>
        <fullName evidence="1">Thioredoxin domain-containing protein</fullName>
    </recommendedName>
</protein>
<accession>A0ABY6HZA2</accession>
<proteinExistence type="predicted"/>
<dbReference type="Proteomes" id="UP001208689">
    <property type="component" value="Chromosome"/>
</dbReference>
<dbReference type="Gene3D" id="3.40.30.10">
    <property type="entry name" value="Glutaredoxin"/>
    <property type="match status" value="1"/>
</dbReference>
<organism evidence="2 3">
    <name type="scientific">Candidatus Lokiarchaeum ossiferum</name>
    <dbReference type="NCBI Taxonomy" id="2951803"/>
    <lineage>
        <taxon>Archaea</taxon>
        <taxon>Promethearchaeati</taxon>
        <taxon>Promethearchaeota</taxon>
        <taxon>Promethearchaeia</taxon>
        <taxon>Promethearchaeales</taxon>
        <taxon>Promethearchaeaceae</taxon>
        <taxon>Candidatus Lokiarchaeum</taxon>
    </lineage>
</organism>
<sequence>MGYPLIYYFTSPYCAPCKSVTKMLNEINMSLFGNKLRIKKINIASDIEIARKFNVISVPTLIIGKTRLSVIIDKNEMTDAILQGFLSSVSFDDEDMLMEE</sequence>
<name>A0ABY6HZA2_9ARCH</name>
<evidence type="ECO:0000313" key="3">
    <source>
        <dbReference type="Proteomes" id="UP001208689"/>
    </source>
</evidence>
<evidence type="ECO:0000259" key="1">
    <source>
        <dbReference type="Pfam" id="PF00085"/>
    </source>
</evidence>
<dbReference type="SUPFAM" id="SSF52833">
    <property type="entry name" value="Thioredoxin-like"/>
    <property type="match status" value="1"/>
</dbReference>
<keyword evidence="3" id="KW-1185">Reference proteome</keyword>
<dbReference type="InterPro" id="IPR036249">
    <property type="entry name" value="Thioredoxin-like_sf"/>
</dbReference>